<evidence type="ECO:0000313" key="4">
    <source>
        <dbReference type="Proteomes" id="UP000324091"/>
    </source>
</evidence>
<gene>
    <name evidence="3" type="ORF">D4764_18G0002000</name>
</gene>
<dbReference type="AlphaFoldDB" id="A0A5C6NPS4"/>
<feature type="compositionally biased region" description="Basic residues" evidence="2">
    <location>
        <begin position="76"/>
        <end position="91"/>
    </location>
</feature>
<feature type="compositionally biased region" description="Basic and acidic residues" evidence="2">
    <location>
        <begin position="94"/>
        <end position="121"/>
    </location>
</feature>
<feature type="region of interest" description="Disordered" evidence="2">
    <location>
        <begin position="31"/>
        <end position="178"/>
    </location>
</feature>
<feature type="compositionally biased region" description="Basic and acidic residues" evidence="2">
    <location>
        <begin position="48"/>
        <end position="75"/>
    </location>
</feature>
<comment type="caution">
    <text evidence="3">The sequence shown here is derived from an EMBL/GenBank/DDBJ whole genome shotgun (WGS) entry which is preliminary data.</text>
</comment>
<dbReference type="Proteomes" id="UP000324091">
    <property type="component" value="Chromosome 18"/>
</dbReference>
<dbReference type="PANTHER" id="PTHR14581:SF5">
    <property type="entry name" value="PROLINE-RICH PROTEIN 15-LIKE PROTEIN"/>
    <property type="match status" value="1"/>
</dbReference>
<evidence type="ECO:0000256" key="2">
    <source>
        <dbReference type="SAM" id="MobiDB-lite"/>
    </source>
</evidence>
<evidence type="ECO:0000256" key="1">
    <source>
        <dbReference type="ARBA" id="ARBA00010096"/>
    </source>
</evidence>
<organism evidence="3 4">
    <name type="scientific">Takifugu flavidus</name>
    <name type="common">sansaifugu</name>
    <dbReference type="NCBI Taxonomy" id="433684"/>
    <lineage>
        <taxon>Eukaryota</taxon>
        <taxon>Metazoa</taxon>
        <taxon>Chordata</taxon>
        <taxon>Craniata</taxon>
        <taxon>Vertebrata</taxon>
        <taxon>Euteleostomi</taxon>
        <taxon>Actinopterygii</taxon>
        <taxon>Neopterygii</taxon>
        <taxon>Teleostei</taxon>
        <taxon>Neoteleostei</taxon>
        <taxon>Acanthomorphata</taxon>
        <taxon>Eupercaria</taxon>
        <taxon>Tetraodontiformes</taxon>
        <taxon>Tetradontoidea</taxon>
        <taxon>Tetraodontidae</taxon>
        <taxon>Takifugu</taxon>
    </lineage>
</organism>
<proteinExistence type="inferred from homology"/>
<evidence type="ECO:0000313" key="3">
    <source>
        <dbReference type="EMBL" id="TWW69394.1"/>
    </source>
</evidence>
<dbReference type="Pfam" id="PF15321">
    <property type="entry name" value="ATAD4"/>
    <property type="match status" value="1"/>
</dbReference>
<feature type="compositionally biased region" description="Basic and acidic residues" evidence="2">
    <location>
        <begin position="135"/>
        <end position="147"/>
    </location>
</feature>
<dbReference type="PANTHER" id="PTHR14581">
    <property type="match status" value="1"/>
</dbReference>
<dbReference type="EMBL" id="RHFK02000010">
    <property type="protein sequence ID" value="TWW69394.1"/>
    <property type="molecule type" value="Genomic_DNA"/>
</dbReference>
<feature type="compositionally biased region" description="Acidic residues" evidence="2">
    <location>
        <begin position="122"/>
        <end position="134"/>
    </location>
</feature>
<protein>
    <submittedName>
        <fullName evidence="3">Proline-rich protein 15-like protein A</fullName>
    </submittedName>
</protein>
<keyword evidence="4" id="KW-1185">Reference proteome</keyword>
<comment type="similarity">
    <text evidence="1">Belongs to the PRR15 family.</text>
</comment>
<feature type="compositionally biased region" description="Basic residues" evidence="2">
    <location>
        <begin position="148"/>
        <end position="160"/>
    </location>
</feature>
<reference evidence="3 4" key="1">
    <citation type="submission" date="2019-04" db="EMBL/GenBank/DDBJ databases">
        <title>Chromosome genome assembly for Takifugu flavidus.</title>
        <authorList>
            <person name="Xiao S."/>
        </authorList>
    </citation>
    <scope>NUCLEOTIDE SEQUENCE [LARGE SCALE GENOMIC DNA]</scope>
    <source>
        <strain evidence="3">HTHZ2018</strain>
        <tissue evidence="3">Muscle</tissue>
    </source>
</reference>
<sequence>MAEPSPSWWKLTFLRRKKSQARVLYELPSEFLSNGSSAVPPPATAAHPEAEAHDPQLEARLERIVDKTTAREGRHVKVSHSGRFKEKKKARAMLTDKPEMFEGRGEERRGEERRGEERRGEEEEEEEEEEEGEGEERRGEERRGEERRRRRRGTEHRNTHKNTLYNGSEGPEVIMKMR</sequence>
<dbReference type="InterPro" id="IPR028237">
    <property type="entry name" value="PRR15"/>
</dbReference>
<accession>A0A5C6NPS4</accession>
<name>A0A5C6NPS4_9TELE</name>